<dbReference type="InterPro" id="IPR008929">
    <property type="entry name" value="Chondroitin_lyas"/>
</dbReference>
<dbReference type="RefSeq" id="WP_259432452.1">
    <property type="nucleotide sequence ID" value="NZ_JAVLSM010000018.1"/>
</dbReference>
<gene>
    <name evidence="5" type="ORF">RJN63_25365</name>
</gene>
<dbReference type="GO" id="GO:0042597">
    <property type="term" value="C:periplasmic space"/>
    <property type="evidence" value="ECO:0007669"/>
    <property type="project" value="InterPro"/>
</dbReference>
<dbReference type="Pfam" id="PF05426">
    <property type="entry name" value="Alginate_lyase"/>
    <property type="match status" value="1"/>
</dbReference>
<protein>
    <submittedName>
        <fullName evidence="5">Alginate lyase family protein</fullName>
    </submittedName>
</protein>
<keyword evidence="2 5" id="KW-0456">Lyase</keyword>
<evidence type="ECO:0000313" key="5">
    <source>
        <dbReference type="EMBL" id="MDT0340183.1"/>
    </source>
</evidence>
<feature type="chain" id="PRO_5042279527" evidence="3">
    <location>
        <begin position="31"/>
        <end position="399"/>
    </location>
</feature>
<dbReference type="SUPFAM" id="SSF48230">
    <property type="entry name" value="Chondroitin AC/alginate lyase"/>
    <property type="match status" value="1"/>
</dbReference>
<dbReference type="GO" id="GO:0016829">
    <property type="term" value="F:lyase activity"/>
    <property type="evidence" value="ECO:0007669"/>
    <property type="project" value="UniProtKB-KW"/>
</dbReference>
<name>A0AAE4K8X5_9BURK</name>
<reference evidence="5" key="1">
    <citation type="submission" date="2023-02" db="EMBL/GenBank/DDBJ databases">
        <title>Description of Herbaspirillum huttiense subsp. nephrolepsisexaltata and Herbaspirillum huttiense subsp. lycopersicon.</title>
        <authorList>
            <person name="Poudel M."/>
            <person name="Sharma A."/>
            <person name="Goss E."/>
            <person name="Tapia J.H."/>
            <person name="Harmon C.M."/>
            <person name="Jones J.B."/>
        </authorList>
    </citation>
    <scope>NUCLEOTIDE SEQUENCE</scope>
    <source>
        <strain evidence="5">NC40101</strain>
    </source>
</reference>
<evidence type="ECO:0000259" key="4">
    <source>
        <dbReference type="Pfam" id="PF05426"/>
    </source>
</evidence>
<sequence>MLTIFLQTTRTTLRTALLCLCAGCTPLAEAEGSAFVHPGGLHTTVDFTRIKTRLAAMDQPWTAGWQRLTGNRHAGLDWQPAAVPVIYRGKDGAGHAENYSRLFNDAAAAYALALRWKISGDDRYAARAALLLDAWASTLQAIEGSSDRFLASGIYGYQLANAGELLRDYPHWPGGGFNAFKDMMLRVFYPMNHDFLTRHNGARIDHYWANWDLANMSSMMAIGILADRHDLYQEAVRYFKQGAGNGAINNLVWTLYPDGLGQIQESGRDQGHSLLDLALAGAFCQMAWNQGDDLFGYENNRLLRGAEYVARYNLGDTVPFTPYHNSDVTQETISPAGRGEIRPIWELLYQHYVVLKGLPAPAVQRFAEKVRPEGGGGDYGPNSGGYDQTGYGTLMYTLR</sequence>
<organism evidence="5">
    <name type="scientific">Herbaspirillum huttiense subsp. nephrolepidis</name>
    <dbReference type="NCBI Taxonomy" id="3075126"/>
    <lineage>
        <taxon>Bacteria</taxon>
        <taxon>Pseudomonadati</taxon>
        <taxon>Pseudomonadota</taxon>
        <taxon>Betaproteobacteria</taxon>
        <taxon>Burkholderiales</taxon>
        <taxon>Oxalobacteraceae</taxon>
        <taxon>Herbaspirillum</taxon>
    </lineage>
</organism>
<dbReference type="Gene3D" id="1.50.10.100">
    <property type="entry name" value="Chondroitin AC/alginate lyase"/>
    <property type="match status" value="1"/>
</dbReference>
<dbReference type="AlphaFoldDB" id="A0AAE4K8X5"/>
<evidence type="ECO:0000256" key="1">
    <source>
        <dbReference type="ARBA" id="ARBA00022729"/>
    </source>
</evidence>
<evidence type="ECO:0000256" key="2">
    <source>
        <dbReference type="ARBA" id="ARBA00023239"/>
    </source>
</evidence>
<comment type="caution">
    <text evidence="5">The sequence shown here is derived from an EMBL/GenBank/DDBJ whole genome shotgun (WGS) entry which is preliminary data.</text>
</comment>
<dbReference type="InterPro" id="IPR008397">
    <property type="entry name" value="Alginate_lyase_dom"/>
</dbReference>
<feature type="signal peptide" evidence="3">
    <location>
        <begin position="1"/>
        <end position="30"/>
    </location>
</feature>
<evidence type="ECO:0000256" key="3">
    <source>
        <dbReference type="SAM" id="SignalP"/>
    </source>
</evidence>
<accession>A0AAE4K8X5</accession>
<feature type="domain" description="Alginate lyase" evidence="4">
    <location>
        <begin position="87"/>
        <end position="314"/>
    </location>
</feature>
<proteinExistence type="predicted"/>
<dbReference type="EMBL" id="JAVRAA010000019">
    <property type="protein sequence ID" value="MDT0340183.1"/>
    <property type="molecule type" value="Genomic_DNA"/>
</dbReference>
<keyword evidence="1 3" id="KW-0732">Signal</keyword>